<evidence type="ECO:0000313" key="2">
    <source>
        <dbReference type="Proteomes" id="UP001196413"/>
    </source>
</evidence>
<keyword evidence="2" id="KW-1185">Reference proteome</keyword>
<gene>
    <name evidence="1" type="ORF">KIN20_031389</name>
</gene>
<organism evidence="1 2">
    <name type="scientific">Parelaphostrongylus tenuis</name>
    <name type="common">Meningeal worm</name>
    <dbReference type="NCBI Taxonomy" id="148309"/>
    <lineage>
        <taxon>Eukaryota</taxon>
        <taxon>Metazoa</taxon>
        <taxon>Ecdysozoa</taxon>
        <taxon>Nematoda</taxon>
        <taxon>Chromadorea</taxon>
        <taxon>Rhabditida</taxon>
        <taxon>Rhabditina</taxon>
        <taxon>Rhabditomorpha</taxon>
        <taxon>Strongyloidea</taxon>
        <taxon>Metastrongylidae</taxon>
        <taxon>Parelaphostrongylus</taxon>
    </lineage>
</organism>
<sequence>MDHPCRVISVRIVARTSGAFAQWWTGVTKCASRATMLLPETLVDSEHGLFERRFDEVSILQIKPDACIQVTSKCMRGGWKSPPVNRLSFVPPGEAGKLPGGRMKNDVIVVAETKRLHPFHDETCTDEELFLGTCVEVSTALLTSPKRV</sequence>
<reference evidence="1" key="1">
    <citation type="submission" date="2021-06" db="EMBL/GenBank/DDBJ databases">
        <title>Parelaphostrongylus tenuis whole genome reference sequence.</title>
        <authorList>
            <person name="Garwood T.J."/>
            <person name="Larsen P.A."/>
            <person name="Fountain-Jones N.M."/>
            <person name="Garbe J.R."/>
            <person name="Macchietto M.G."/>
            <person name="Kania S.A."/>
            <person name="Gerhold R.W."/>
            <person name="Richards J.E."/>
            <person name="Wolf T.M."/>
        </authorList>
    </citation>
    <scope>NUCLEOTIDE SEQUENCE</scope>
    <source>
        <strain evidence="1">MNPRO001-30</strain>
        <tissue evidence="1">Meninges</tissue>
    </source>
</reference>
<accession>A0AAD5R5I0</accession>
<protein>
    <submittedName>
        <fullName evidence="1">Uncharacterized protein</fullName>
    </submittedName>
</protein>
<name>A0AAD5R5I0_PARTN</name>
<comment type="caution">
    <text evidence="1">The sequence shown here is derived from an EMBL/GenBank/DDBJ whole genome shotgun (WGS) entry which is preliminary data.</text>
</comment>
<dbReference type="AlphaFoldDB" id="A0AAD5R5I0"/>
<dbReference type="EMBL" id="JAHQIW010006686">
    <property type="protein sequence ID" value="KAJ1369819.1"/>
    <property type="molecule type" value="Genomic_DNA"/>
</dbReference>
<proteinExistence type="predicted"/>
<dbReference type="Proteomes" id="UP001196413">
    <property type="component" value="Unassembled WGS sequence"/>
</dbReference>
<evidence type="ECO:0000313" key="1">
    <source>
        <dbReference type="EMBL" id="KAJ1369819.1"/>
    </source>
</evidence>